<evidence type="ECO:0000256" key="1">
    <source>
        <dbReference type="ARBA" id="ARBA00004167"/>
    </source>
</evidence>
<dbReference type="SUPFAM" id="SSF57196">
    <property type="entry name" value="EGF/Laminin"/>
    <property type="match status" value="1"/>
</dbReference>
<dbReference type="InterPro" id="IPR049883">
    <property type="entry name" value="NOTCH1_EGF-like"/>
</dbReference>
<dbReference type="InterPro" id="IPR001881">
    <property type="entry name" value="EGF-like_Ca-bd_dom"/>
</dbReference>
<comment type="subcellular location">
    <subcellularLocation>
        <location evidence="1">Membrane</location>
        <topology evidence="1">Single-pass membrane protein</topology>
    </subcellularLocation>
</comment>
<evidence type="ECO:0000256" key="6">
    <source>
        <dbReference type="PROSITE-ProRule" id="PRU00076"/>
    </source>
</evidence>
<dbReference type="GO" id="GO:0030247">
    <property type="term" value="F:polysaccharide binding"/>
    <property type="evidence" value="ECO:0007669"/>
    <property type="project" value="InterPro"/>
</dbReference>
<keyword evidence="4" id="KW-0677">Repeat</keyword>
<feature type="transmembrane region" description="Helical" evidence="7">
    <location>
        <begin position="382"/>
        <end position="406"/>
    </location>
</feature>
<evidence type="ECO:0000313" key="10">
    <source>
        <dbReference type="Proteomes" id="UP000324897"/>
    </source>
</evidence>
<evidence type="ECO:0000256" key="3">
    <source>
        <dbReference type="ARBA" id="ARBA00022729"/>
    </source>
</evidence>
<evidence type="ECO:0000256" key="4">
    <source>
        <dbReference type="ARBA" id="ARBA00022737"/>
    </source>
</evidence>
<dbReference type="PROSITE" id="PS50026">
    <property type="entry name" value="EGF_3"/>
    <property type="match status" value="1"/>
</dbReference>
<comment type="caution">
    <text evidence="9">The sequence shown here is derived from an EMBL/GenBank/DDBJ whole genome shotgun (WGS) entry which is preliminary data.</text>
</comment>
<evidence type="ECO:0000259" key="8">
    <source>
        <dbReference type="PROSITE" id="PS50026"/>
    </source>
</evidence>
<dbReference type="InterPro" id="IPR025287">
    <property type="entry name" value="WAK_GUB"/>
</dbReference>
<dbReference type="Proteomes" id="UP000324897">
    <property type="component" value="Chromosome 7"/>
</dbReference>
<keyword evidence="7" id="KW-1133">Transmembrane helix</keyword>
<protein>
    <recommendedName>
        <fullName evidence="8">EGF-like domain-containing protein</fullName>
    </recommendedName>
</protein>
<keyword evidence="3" id="KW-0732">Signal</keyword>
<dbReference type="Gramene" id="TVU17320">
    <property type="protein sequence ID" value="TVU17320"/>
    <property type="gene ID" value="EJB05_33344"/>
</dbReference>
<name>A0A5J9U2D7_9POAL</name>
<feature type="domain" description="EGF-like" evidence="8">
    <location>
        <begin position="334"/>
        <end position="370"/>
    </location>
</feature>
<dbReference type="PROSITE" id="PS01187">
    <property type="entry name" value="EGF_CA"/>
    <property type="match status" value="1"/>
</dbReference>
<keyword evidence="10" id="KW-1185">Reference proteome</keyword>
<sequence>MPRPGRRFSAFPLTSRQHRLGRRDPWRTPCHQLVRRPVLLPGFPYMRDGDVAGEAPPISRKCGEVSIPYPFGVGAGCYREGFKLTCNGTYDPPKLFLDNGGAEVLNISPEHGTLHIDNGITRLTGSNLYSNTWGIPLDTNIFTVSASLNKFVVIGCGFQFRVRLPDAEDMVVACASSCLHGHSAVATDGACSGVGCCETSMPGARNLYSFDLIPFDAGNCLPMPALLFNATVVVVDKAWWDSEDHGILLQKAALNSLDISRGLPGSEQPVKTKAVVNWKFSNLSCAEAQGSSDFGCLSDNSYCRDRYTNRSSGHLCHCRHGFEGNPYIPNGCQDIDECADPDNYPCLAHCMNTVGSYECICPQGTSGNPQKLHGCIRDAVKFSGLAVAIGVGSGACFVLLTFYAIILRHKLSEILDPQITKEGEEEAREVAKVAVMCLSSNGEDRPTMKQVEMRLELLESTTTNIENDQRTKEHIVNIPSVEGRNCNTDTNNTSRRFSMERDILLSMSCPR</sequence>
<dbReference type="SMART" id="SM00181">
    <property type="entry name" value="EGF"/>
    <property type="match status" value="2"/>
</dbReference>
<proteinExistence type="predicted"/>
<dbReference type="PROSITE" id="PS00010">
    <property type="entry name" value="ASX_HYDROXYL"/>
    <property type="match status" value="1"/>
</dbReference>
<dbReference type="GO" id="GO:0016020">
    <property type="term" value="C:membrane"/>
    <property type="evidence" value="ECO:0007669"/>
    <property type="project" value="UniProtKB-SubCell"/>
</dbReference>
<dbReference type="SMART" id="SM00179">
    <property type="entry name" value="EGF_CA"/>
    <property type="match status" value="1"/>
</dbReference>
<dbReference type="FunFam" id="2.10.25.10:FF:000038">
    <property type="entry name" value="Fibrillin 2"/>
    <property type="match status" value="1"/>
</dbReference>
<dbReference type="Gene3D" id="2.10.25.10">
    <property type="entry name" value="Laminin"/>
    <property type="match status" value="1"/>
</dbReference>
<accession>A0A5J9U2D7</accession>
<organism evidence="9 10">
    <name type="scientific">Eragrostis curvula</name>
    <name type="common">weeping love grass</name>
    <dbReference type="NCBI Taxonomy" id="38414"/>
    <lineage>
        <taxon>Eukaryota</taxon>
        <taxon>Viridiplantae</taxon>
        <taxon>Streptophyta</taxon>
        <taxon>Embryophyta</taxon>
        <taxon>Tracheophyta</taxon>
        <taxon>Spermatophyta</taxon>
        <taxon>Magnoliopsida</taxon>
        <taxon>Liliopsida</taxon>
        <taxon>Poales</taxon>
        <taxon>Poaceae</taxon>
        <taxon>PACMAD clade</taxon>
        <taxon>Chloridoideae</taxon>
        <taxon>Eragrostideae</taxon>
        <taxon>Eragrostidinae</taxon>
        <taxon>Eragrostis</taxon>
    </lineage>
</organism>
<dbReference type="CDD" id="cd00054">
    <property type="entry name" value="EGF_CA"/>
    <property type="match status" value="1"/>
</dbReference>
<feature type="non-terminal residue" evidence="9">
    <location>
        <position position="1"/>
    </location>
</feature>
<dbReference type="InterPro" id="IPR018097">
    <property type="entry name" value="EGF_Ca-bd_CS"/>
</dbReference>
<evidence type="ECO:0000256" key="5">
    <source>
        <dbReference type="ARBA" id="ARBA00023157"/>
    </source>
</evidence>
<evidence type="ECO:0000256" key="7">
    <source>
        <dbReference type="SAM" id="Phobius"/>
    </source>
</evidence>
<dbReference type="PANTHER" id="PTHR33491">
    <property type="entry name" value="OSJNBA0016N04.9 PROTEIN"/>
    <property type="match status" value="1"/>
</dbReference>
<gene>
    <name evidence="9" type="ORF">EJB05_33344</name>
</gene>
<dbReference type="OrthoDB" id="19903at2759"/>
<evidence type="ECO:0000256" key="2">
    <source>
        <dbReference type="ARBA" id="ARBA00022536"/>
    </source>
</evidence>
<reference evidence="9 10" key="1">
    <citation type="journal article" date="2019" name="Sci. Rep.">
        <title>A high-quality genome of Eragrostis curvula grass provides insights into Poaceae evolution and supports new strategies to enhance forage quality.</title>
        <authorList>
            <person name="Carballo J."/>
            <person name="Santos B.A.C.M."/>
            <person name="Zappacosta D."/>
            <person name="Garbus I."/>
            <person name="Selva J.P."/>
            <person name="Gallo C.A."/>
            <person name="Diaz A."/>
            <person name="Albertini E."/>
            <person name="Caccamo M."/>
            <person name="Echenique V."/>
        </authorList>
    </citation>
    <scope>NUCLEOTIDE SEQUENCE [LARGE SCALE GENOMIC DNA]</scope>
    <source>
        <strain evidence="10">cv. Victoria</strain>
        <tissue evidence="9">Leaf</tissue>
    </source>
</reference>
<evidence type="ECO:0000313" key="9">
    <source>
        <dbReference type="EMBL" id="TVU17320.1"/>
    </source>
</evidence>
<keyword evidence="2 6" id="KW-0245">EGF-like domain</keyword>
<dbReference type="EMBL" id="RWGY01000029">
    <property type="protein sequence ID" value="TVU17320.1"/>
    <property type="molecule type" value="Genomic_DNA"/>
</dbReference>
<dbReference type="Pfam" id="PF13947">
    <property type="entry name" value="GUB_WAK_bind"/>
    <property type="match status" value="1"/>
</dbReference>
<dbReference type="InterPro" id="IPR000152">
    <property type="entry name" value="EGF-type_Asp/Asn_hydroxyl_site"/>
</dbReference>
<keyword evidence="7" id="KW-0472">Membrane</keyword>
<comment type="caution">
    <text evidence="6">Lacks conserved residue(s) required for the propagation of feature annotation.</text>
</comment>
<keyword evidence="7" id="KW-0812">Transmembrane</keyword>
<dbReference type="Pfam" id="PF07645">
    <property type="entry name" value="EGF_CA"/>
    <property type="match status" value="1"/>
</dbReference>
<dbReference type="AlphaFoldDB" id="A0A5J9U2D7"/>
<dbReference type="GO" id="GO:0005509">
    <property type="term" value="F:calcium ion binding"/>
    <property type="evidence" value="ECO:0007669"/>
    <property type="project" value="InterPro"/>
</dbReference>
<dbReference type="InterPro" id="IPR000742">
    <property type="entry name" value="EGF"/>
</dbReference>
<dbReference type="Gene3D" id="1.10.510.10">
    <property type="entry name" value="Transferase(Phosphotransferase) domain 1"/>
    <property type="match status" value="1"/>
</dbReference>
<keyword evidence="5" id="KW-1015">Disulfide bond</keyword>